<evidence type="ECO:0000313" key="1">
    <source>
        <dbReference type="EMBL" id="XBH03191.1"/>
    </source>
</evidence>
<dbReference type="EMBL" id="CP155447">
    <property type="protein sequence ID" value="XBH03191.1"/>
    <property type="molecule type" value="Genomic_DNA"/>
</dbReference>
<dbReference type="AlphaFoldDB" id="A0AAU7CDE6"/>
<sequence length="120" mass="13768">MKITAWIWRVGRRSPAVGGLGRVERFRFIPRLRQWRGTDDRHGGRRGEREARECPELMGLGGGRKVVPCVTEGRLLFDQAAQPMQLGFDHCHLLLVHLVEHPENLPKLLVRFQLLLTNLA</sequence>
<reference evidence="1" key="1">
    <citation type="submission" date="2024-05" db="EMBL/GenBank/DDBJ databases">
        <title>Planctomycetes of the genus Singulisphaera possess chitinolytic capabilities.</title>
        <authorList>
            <person name="Ivanova A."/>
        </authorList>
    </citation>
    <scope>NUCLEOTIDE SEQUENCE</scope>
    <source>
        <strain evidence="1">Ch08T</strain>
    </source>
</reference>
<protein>
    <submittedName>
        <fullName evidence="1">Uncharacterized protein</fullName>
    </submittedName>
</protein>
<organism evidence="1">
    <name type="scientific">Singulisphaera sp. Ch08</name>
    <dbReference type="NCBI Taxonomy" id="3120278"/>
    <lineage>
        <taxon>Bacteria</taxon>
        <taxon>Pseudomonadati</taxon>
        <taxon>Planctomycetota</taxon>
        <taxon>Planctomycetia</taxon>
        <taxon>Isosphaerales</taxon>
        <taxon>Isosphaeraceae</taxon>
        <taxon>Singulisphaera</taxon>
    </lineage>
</organism>
<dbReference type="RefSeq" id="WP_406701306.1">
    <property type="nucleotide sequence ID" value="NZ_CP155447.1"/>
</dbReference>
<gene>
    <name evidence="1" type="ORF">V5E97_33525</name>
</gene>
<proteinExistence type="predicted"/>
<accession>A0AAU7CDE6</accession>
<name>A0AAU7CDE6_9BACT</name>